<gene>
    <name evidence="2" type="ORF">ALC56_04447</name>
</gene>
<keyword evidence="3" id="KW-1185">Reference proteome</keyword>
<evidence type="ECO:0000313" key="2">
    <source>
        <dbReference type="EMBL" id="KYN41296.1"/>
    </source>
</evidence>
<proteinExistence type="predicted"/>
<evidence type="ECO:0000256" key="1">
    <source>
        <dbReference type="SAM" id="MobiDB-lite"/>
    </source>
</evidence>
<accession>A0A195FLT9</accession>
<dbReference type="Proteomes" id="UP000078541">
    <property type="component" value="Unassembled WGS sequence"/>
</dbReference>
<protein>
    <submittedName>
        <fullName evidence="2">Uncharacterized protein</fullName>
    </submittedName>
</protein>
<sequence>LFFLGGDGGIGPGGRFRLLGGSDSMHIEECTGHTAHNRTHPIYPVIFESTHHHGATQRTCRIHPRTQSKYCTYPDEMTNSDRHTNYEGCDGFIVRFSGIAYSANYQHQDQRKEEFHTESLHWSDPFSKLHHATCDSARALRHNIQNASNNWNLRIRILKFLLNINIKHYLPDDDETERDRRIDMTSGDMSYPLNCARYRQTEGQADGGNISGHHGTAAEEVQ</sequence>
<organism evidence="2 3">
    <name type="scientific">Trachymyrmex septentrionalis</name>
    <dbReference type="NCBI Taxonomy" id="34720"/>
    <lineage>
        <taxon>Eukaryota</taxon>
        <taxon>Metazoa</taxon>
        <taxon>Ecdysozoa</taxon>
        <taxon>Arthropoda</taxon>
        <taxon>Hexapoda</taxon>
        <taxon>Insecta</taxon>
        <taxon>Pterygota</taxon>
        <taxon>Neoptera</taxon>
        <taxon>Endopterygota</taxon>
        <taxon>Hymenoptera</taxon>
        <taxon>Apocrita</taxon>
        <taxon>Aculeata</taxon>
        <taxon>Formicoidea</taxon>
        <taxon>Formicidae</taxon>
        <taxon>Myrmicinae</taxon>
        <taxon>Trachymyrmex</taxon>
    </lineage>
</organism>
<feature type="non-terminal residue" evidence="2">
    <location>
        <position position="1"/>
    </location>
</feature>
<evidence type="ECO:0000313" key="3">
    <source>
        <dbReference type="Proteomes" id="UP000078541"/>
    </source>
</evidence>
<reference evidence="2 3" key="1">
    <citation type="submission" date="2016-03" db="EMBL/GenBank/DDBJ databases">
        <title>Trachymyrmex septentrionalis WGS genome.</title>
        <authorList>
            <person name="Nygaard S."/>
            <person name="Hu H."/>
            <person name="Boomsma J."/>
            <person name="Zhang G."/>
        </authorList>
    </citation>
    <scope>NUCLEOTIDE SEQUENCE [LARGE SCALE GENOMIC DNA]</scope>
    <source>
        <strain evidence="2">Tsep2-gDNA-1</strain>
        <tissue evidence="2">Whole body</tissue>
    </source>
</reference>
<name>A0A195FLT9_9HYME</name>
<dbReference type="EMBL" id="KQ981490">
    <property type="protein sequence ID" value="KYN41296.1"/>
    <property type="molecule type" value="Genomic_DNA"/>
</dbReference>
<dbReference type="AlphaFoldDB" id="A0A195FLT9"/>
<feature type="region of interest" description="Disordered" evidence="1">
    <location>
        <begin position="203"/>
        <end position="222"/>
    </location>
</feature>